<dbReference type="KEGG" id="vg:5600483"/>
<dbReference type="EMBL" id="EU100883">
    <property type="protein sequence ID" value="ABU96935.1"/>
    <property type="molecule type" value="Genomic_DNA"/>
</dbReference>
<gene>
    <name evidence="1" type="ORF">P23p102</name>
</gene>
<sequence>MVSMRDLAGRITKVHVVDKGDNARPRYSLKVDVSLTQLPRTATIRGVKLFSPLSIPHPNGGSRLTANGGNYDDLVSALSAYYGGDLKAVGRYLTSQLKNLPVMLQTIGGVWVISQL</sequence>
<protein>
    <submittedName>
        <fullName evidence="1">Uncharacterized protein</fullName>
    </submittedName>
</protein>
<keyword evidence="2" id="KW-1185">Reference proteome</keyword>
<proteinExistence type="predicted"/>
<organism evidence="1 2">
    <name type="scientific">Thermus virus P23-45</name>
    <name type="common">Thermus thermophilus phage P23-45</name>
    <dbReference type="NCBI Taxonomy" id="2914006"/>
    <lineage>
        <taxon>Viruses</taxon>
        <taxon>Duplodnaviria</taxon>
        <taxon>Heunggongvirae</taxon>
        <taxon>Uroviricota</taxon>
        <taxon>Caudoviricetes</taxon>
        <taxon>Oshimavirus</taxon>
        <taxon>Oshimavirus P2345</taxon>
    </lineage>
</organism>
<dbReference type="GeneID" id="5600483"/>
<organismHost>
    <name type="scientific">Thermus thermophilus</name>
    <dbReference type="NCBI Taxonomy" id="274"/>
</organismHost>
<reference evidence="1 2" key="1">
    <citation type="journal article" date="2008" name="J. Mol. Biol.">
        <title>Genome comparison and proteomic characterization of Thermus thermophilus bacteriophages P23-45 and P74-26: siphoviruses with triplex-forming sequences and the longest known tails.</title>
        <authorList>
            <person name="Minakhin L."/>
            <person name="Goel M."/>
            <person name="Berdygulova Z."/>
            <person name="Ramanculov E."/>
            <person name="Florens L."/>
            <person name="Glazko G."/>
            <person name="Karamychev V.N."/>
            <person name="Slesarev A.I."/>
            <person name="Kozyavkin S.A."/>
            <person name="Khromov I."/>
            <person name="Ackermann H.W."/>
            <person name="Washburn M."/>
            <person name="Mushegian A."/>
            <person name="Severinov K."/>
        </authorList>
    </citation>
    <scope>NUCLEOTIDE SEQUENCE</scope>
</reference>
<name>A7XXD7_BP234</name>
<dbReference type="RefSeq" id="YP_001467955.1">
    <property type="nucleotide sequence ID" value="NC_009803.1"/>
</dbReference>
<dbReference type="Proteomes" id="UP000001132">
    <property type="component" value="Segment"/>
</dbReference>
<evidence type="ECO:0000313" key="1">
    <source>
        <dbReference type="EMBL" id="ABU96935.1"/>
    </source>
</evidence>
<accession>A7XXD7</accession>
<evidence type="ECO:0000313" key="2">
    <source>
        <dbReference type="Proteomes" id="UP000001132"/>
    </source>
</evidence>